<evidence type="ECO:0000313" key="1">
    <source>
        <dbReference type="EMBL" id="ANA86217.1"/>
    </source>
</evidence>
<sequence length="234" mass="23824">MPAKIFNGGAFVDPSQIVVSDGATFHAPQGVYEWDGSQFVNRLSAPNPQFVQAVSDARSNGAPTVTITKLAGTRLFVGTTTNSGSPTVSMNGGALTPYGEVTSTRLQQLFVVSGAPAGQHTFVMDGGGSWETMIVAEYTGVQTVGAYTSKSSSSQVQTHTPTGSGKLAIALVASASVGAEASGGNPANYVGTLRHRRPGNGSNNQSIAFVDHTAAPLGLNASGVASSVGCMWLS</sequence>
<name>A0A166Y7Z5_9CAUD</name>
<dbReference type="Proteomes" id="UP000201458">
    <property type="component" value="Segment"/>
</dbReference>
<organism evidence="1 2">
    <name type="scientific">Gordonia phage Smoothie</name>
    <dbReference type="NCBI Taxonomy" id="1838078"/>
    <lineage>
        <taxon>Viruses</taxon>
        <taxon>Duplodnaviria</taxon>
        <taxon>Heunggongvirae</taxon>
        <taxon>Uroviricota</taxon>
        <taxon>Caudoviricetes</taxon>
        <taxon>Smoothievirus</taxon>
        <taxon>Smoothievirus smoothie</taxon>
    </lineage>
</organism>
<dbReference type="RefSeq" id="YP_009269174.1">
    <property type="nucleotide sequence ID" value="NC_030696.1"/>
</dbReference>
<protein>
    <recommendedName>
        <fullName evidence="3">Minor tail protein</fullName>
    </recommendedName>
</protein>
<evidence type="ECO:0008006" key="3">
    <source>
        <dbReference type="Google" id="ProtNLM"/>
    </source>
</evidence>
<dbReference type="KEGG" id="vg:28378520"/>
<accession>A0A166Y7Z5</accession>
<evidence type="ECO:0000313" key="2">
    <source>
        <dbReference type="Proteomes" id="UP000201458"/>
    </source>
</evidence>
<keyword evidence="2" id="KW-1185">Reference proteome</keyword>
<dbReference type="GeneID" id="28378520"/>
<dbReference type="EMBL" id="KU998244">
    <property type="protein sequence ID" value="ANA86217.1"/>
    <property type="molecule type" value="Genomic_DNA"/>
</dbReference>
<proteinExistence type="predicted"/>
<reference evidence="1 2" key="1">
    <citation type="submission" date="2016-03" db="EMBL/GenBank/DDBJ databases">
        <authorList>
            <person name="Montgomery M.T."/>
            <person name="Guerrero C.A."/>
            <person name="Mavrich T.N."/>
            <person name="Pope W.H."/>
            <person name="Garlena R.A."/>
            <person name="Russell D.A."/>
            <person name="Jacobs-Sera D."/>
            <person name="Hendrix R.W."/>
            <person name="Hatfull G.F."/>
        </authorList>
    </citation>
    <scope>NUCLEOTIDE SEQUENCE [LARGE SCALE GENOMIC DNA]</scope>
</reference>
<gene>
    <name evidence="1" type="primary">61</name>
    <name evidence="1" type="ORF">PBI_SMOOTHIE_61</name>
</gene>